<dbReference type="Proteomes" id="UP000199589">
    <property type="component" value="Unassembled WGS sequence"/>
</dbReference>
<reference evidence="2" key="1">
    <citation type="submission" date="2016-10" db="EMBL/GenBank/DDBJ databases">
        <authorList>
            <person name="Varghese N."/>
            <person name="Submissions S."/>
        </authorList>
    </citation>
    <scope>NUCLEOTIDE SEQUENCE [LARGE SCALE GENOMIC DNA]</scope>
    <source>
        <strain evidence="2">DSM 16108</strain>
    </source>
</reference>
<sequence>MAQRNSFKNQVEDTTQYEYVVECVDKQVHLLVEARDVFHNADNEIDCPLDVVLRKNKYSFQDLMSWDAREVKFIQIVDGEETILNSVSLNVNL</sequence>
<accession>A0A1I3XZR5</accession>
<name>A0A1I3XZR5_9LACT</name>
<dbReference type="OrthoDB" id="2156870at2"/>
<dbReference type="EMBL" id="FOSJ01000018">
    <property type="protein sequence ID" value="SFK25147.1"/>
    <property type="molecule type" value="Genomic_DNA"/>
</dbReference>
<proteinExistence type="predicted"/>
<dbReference type="AlphaFoldDB" id="A0A1I3XZR5"/>
<gene>
    <name evidence="1" type="ORF">SAMN04488569_101810</name>
</gene>
<keyword evidence="2" id="KW-1185">Reference proteome</keyword>
<dbReference type="RefSeq" id="WP_072695477.1">
    <property type="nucleotide sequence ID" value="NZ_FOSJ01000018.1"/>
</dbReference>
<evidence type="ECO:0000313" key="2">
    <source>
        <dbReference type="Proteomes" id="UP000199589"/>
    </source>
</evidence>
<evidence type="ECO:0000313" key="1">
    <source>
        <dbReference type="EMBL" id="SFK25147.1"/>
    </source>
</evidence>
<protein>
    <submittedName>
        <fullName evidence="1">Uncharacterized protein</fullName>
    </submittedName>
</protein>
<organism evidence="1 2">
    <name type="scientific">Marinilactibacillus piezotolerans</name>
    <dbReference type="NCBI Taxonomy" id="258723"/>
    <lineage>
        <taxon>Bacteria</taxon>
        <taxon>Bacillati</taxon>
        <taxon>Bacillota</taxon>
        <taxon>Bacilli</taxon>
        <taxon>Lactobacillales</taxon>
        <taxon>Carnobacteriaceae</taxon>
        <taxon>Marinilactibacillus</taxon>
    </lineage>
</organism>